<reference evidence="2" key="1">
    <citation type="journal article" date="2020" name="mSystems">
        <title>Genome- and Community-Level Interaction Insights into Carbon Utilization and Element Cycling Functions of Hydrothermarchaeota in Hydrothermal Sediment.</title>
        <authorList>
            <person name="Zhou Z."/>
            <person name="Liu Y."/>
            <person name="Xu W."/>
            <person name="Pan J."/>
            <person name="Luo Z.H."/>
            <person name="Li M."/>
        </authorList>
    </citation>
    <scope>NUCLEOTIDE SEQUENCE [LARGE SCALE GENOMIC DNA]</scope>
    <source>
        <strain evidence="2">SpSt-1042</strain>
    </source>
</reference>
<dbReference type="InterPro" id="IPR039564">
    <property type="entry name" value="Peptidase_C39-like"/>
</dbReference>
<sequence length="241" mass="28122">MKSTILEKVKKTEVRIILFFIGLSTIPKLLKLKRNVFYTVNKKIKFEDQLANPNKEKVTGYYQKINDKSAARRFGTQNLEEYSFWAWRSCAPAVISMILKTENKYKGNIYKLVRWMLKRDGYLFETRDGRKDIGWKHSALKAALQHYGLTAQIMPFFHINEVIYALSKGWYVIASIKSRLNPKSGHIILISGIFWSGKNSKLIVYDPYNLDGRGGRKEESLEEFKKEFLNKGIIVKKNVKR</sequence>
<gene>
    <name evidence="2" type="ORF">ENL96_01115</name>
</gene>
<dbReference type="AlphaFoldDB" id="A0A7C5YXE8"/>
<proteinExistence type="predicted"/>
<dbReference type="EMBL" id="DRVY01000034">
    <property type="protein sequence ID" value="HHR92100.1"/>
    <property type="molecule type" value="Genomic_DNA"/>
</dbReference>
<evidence type="ECO:0000313" key="2">
    <source>
        <dbReference type="EMBL" id="HHR92100.1"/>
    </source>
</evidence>
<feature type="domain" description="Peptidase C39-like" evidence="1">
    <location>
        <begin position="81"/>
        <end position="208"/>
    </location>
</feature>
<dbReference type="Gene3D" id="3.90.70.10">
    <property type="entry name" value="Cysteine proteinases"/>
    <property type="match status" value="1"/>
</dbReference>
<protein>
    <recommendedName>
        <fullName evidence="1">Peptidase C39-like domain-containing protein</fullName>
    </recommendedName>
</protein>
<evidence type="ECO:0000259" key="1">
    <source>
        <dbReference type="Pfam" id="PF13529"/>
    </source>
</evidence>
<name>A0A7C5YXE8_UNCC3</name>
<accession>A0A7C5YXE8</accession>
<organism evidence="2">
    <name type="scientific">candidate division CPR3 bacterium</name>
    <dbReference type="NCBI Taxonomy" id="2268181"/>
    <lineage>
        <taxon>Bacteria</taxon>
        <taxon>Bacteria division CPR3</taxon>
    </lineage>
</organism>
<dbReference type="Pfam" id="PF13529">
    <property type="entry name" value="Peptidase_C39_2"/>
    <property type="match status" value="1"/>
</dbReference>
<comment type="caution">
    <text evidence="2">The sequence shown here is derived from an EMBL/GenBank/DDBJ whole genome shotgun (WGS) entry which is preliminary data.</text>
</comment>